<evidence type="ECO:0000256" key="2">
    <source>
        <dbReference type="ARBA" id="ARBA00022989"/>
    </source>
</evidence>
<feature type="transmembrane region" description="Helical" evidence="4">
    <location>
        <begin position="132"/>
        <end position="152"/>
    </location>
</feature>
<dbReference type="AlphaFoldDB" id="A0AA87U761"/>
<evidence type="ECO:0000256" key="1">
    <source>
        <dbReference type="ARBA" id="ARBA00022692"/>
    </source>
</evidence>
<dbReference type="CDD" id="cd17355">
    <property type="entry name" value="MFS_YcxA_like"/>
    <property type="match status" value="1"/>
</dbReference>
<reference evidence="6 7" key="1">
    <citation type="submission" date="2014-05" db="EMBL/GenBank/DDBJ databases">
        <title>Whole genome shotgun sequence of Rhizobium rhizogenes NBRC 13257.</title>
        <authorList>
            <person name="Katano-Makiyama Y."/>
            <person name="Hosoyama A."/>
            <person name="Hashimoto M."/>
            <person name="Hosoyama Y."/>
            <person name="Noguchi M."/>
            <person name="Tsuchikane K."/>
            <person name="Kimura A."/>
            <person name="Ohji S."/>
            <person name="Ichikawa N."/>
            <person name="Yamazoe A."/>
            <person name="Fujita N."/>
        </authorList>
    </citation>
    <scope>NUCLEOTIDE SEQUENCE [LARGE SCALE GENOMIC DNA]</scope>
    <source>
        <strain evidence="6 7">NBRC 13257</strain>
    </source>
</reference>
<dbReference type="InterPro" id="IPR020846">
    <property type="entry name" value="MFS_dom"/>
</dbReference>
<name>A0AA87U761_RHIRH</name>
<feature type="transmembrane region" description="Helical" evidence="4">
    <location>
        <begin position="101"/>
        <end position="120"/>
    </location>
</feature>
<feature type="transmembrane region" description="Helical" evidence="4">
    <location>
        <begin position="337"/>
        <end position="361"/>
    </location>
</feature>
<dbReference type="Proteomes" id="UP000026941">
    <property type="component" value="Unassembled WGS sequence"/>
</dbReference>
<feature type="transmembrane region" description="Helical" evidence="4">
    <location>
        <begin position="70"/>
        <end position="89"/>
    </location>
</feature>
<dbReference type="InterPro" id="IPR036259">
    <property type="entry name" value="MFS_trans_sf"/>
</dbReference>
<keyword evidence="2 4" id="KW-1133">Transmembrane helix</keyword>
<feature type="transmembrane region" description="Helical" evidence="4">
    <location>
        <begin position="42"/>
        <end position="63"/>
    </location>
</feature>
<dbReference type="PANTHER" id="PTHR11360:SF290">
    <property type="entry name" value="MONOCARBOXYLATE MFS PERMEASE"/>
    <property type="match status" value="1"/>
</dbReference>
<sequence>MSISYRWVIVGAGALMTCVALGAMFSLAIFQVPIVAATNWSHAGIASAMTLNFLVMGLGGFMWGAASDRFGPRIVVLIGAILLGLALVLASRATSLLQFQLTYGILVGLAASAFFAPMIATTTAWFDTNRSLAVSLVSAGMGVAPMTISPFARWLISAYDWQTAMMLIGILAWVLLVPAALLVRGPPVSANDPVVDAAADGPRVPLGQIFRSPQFLVLGGTFFACCAAHSGPIFHMVSYATICGVAPMAAVSIYSVEGLAGLGGRLLYGTLADRIGVKPVLVAGLLVQAVALATYLLVSQLGEFYALAVIFGSAYGGVMPLYAVLAREYFGPRVIGTVFGAATMLSSIGMAFGPLAGGWIFDTFGNYSWLFIGSSMVGLGAVAIALAFPPMQRLRLRPA</sequence>
<dbReference type="GO" id="GO:0022857">
    <property type="term" value="F:transmembrane transporter activity"/>
    <property type="evidence" value="ECO:0007669"/>
    <property type="project" value="InterPro"/>
</dbReference>
<dbReference type="InterPro" id="IPR050327">
    <property type="entry name" value="Proton-linked_MCT"/>
</dbReference>
<dbReference type="SUPFAM" id="SSF103473">
    <property type="entry name" value="MFS general substrate transporter"/>
    <property type="match status" value="1"/>
</dbReference>
<dbReference type="InterPro" id="IPR011701">
    <property type="entry name" value="MFS"/>
</dbReference>
<feature type="transmembrane region" description="Helical" evidence="4">
    <location>
        <begin position="215"/>
        <end position="234"/>
    </location>
</feature>
<dbReference type="RefSeq" id="WP_042470855.1">
    <property type="nucleotide sequence ID" value="NZ_BAYX01000003.1"/>
</dbReference>
<dbReference type="Pfam" id="PF07690">
    <property type="entry name" value="MFS_1"/>
    <property type="match status" value="1"/>
</dbReference>
<comment type="caution">
    <text evidence="6">The sequence shown here is derived from an EMBL/GenBank/DDBJ whole genome shotgun (WGS) entry which is preliminary data.</text>
</comment>
<keyword evidence="3 4" id="KW-0472">Membrane</keyword>
<accession>A0AA87U761</accession>
<feature type="domain" description="Major facilitator superfamily (MFS) profile" evidence="5">
    <location>
        <begin position="6"/>
        <end position="392"/>
    </location>
</feature>
<dbReference type="Gene3D" id="1.20.1250.20">
    <property type="entry name" value="MFS general substrate transporter like domains"/>
    <property type="match status" value="2"/>
</dbReference>
<evidence type="ECO:0000256" key="4">
    <source>
        <dbReference type="SAM" id="Phobius"/>
    </source>
</evidence>
<dbReference type="PROSITE" id="PS50850">
    <property type="entry name" value="MFS"/>
    <property type="match status" value="1"/>
</dbReference>
<evidence type="ECO:0000313" key="6">
    <source>
        <dbReference type="EMBL" id="GAJ92188.1"/>
    </source>
</evidence>
<proteinExistence type="predicted"/>
<dbReference type="EMBL" id="BAYX01000003">
    <property type="protein sequence ID" value="GAJ92188.1"/>
    <property type="molecule type" value="Genomic_DNA"/>
</dbReference>
<protein>
    <submittedName>
        <fullName evidence="6">Major facilitator superfamily transporter</fullName>
    </submittedName>
</protein>
<evidence type="ECO:0000256" key="3">
    <source>
        <dbReference type="ARBA" id="ARBA00023136"/>
    </source>
</evidence>
<feature type="transmembrane region" description="Helical" evidence="4">
    <location>
        <begin position="246"/>
        <end position="268"/>
    </location>
</feature>
<feature type="transmembrane region" description="Helical" evidence="4">
    <location>
        <begin position="164"/>
        <end position="183"/>
    </location>
</feature>
<dbReference type="PANTHER" id="PTHR11360">
    <property type="entry name" value="MONOCARBOXYLATE TRANSPORTER"/>
    <property type="match status" value="1"/>
</dbReference>
<feature type="transmembrane region" description="Helical" evidence="4">
    <location>
        <begin position="367"/>
        <end position="388"/>
    </location>
</feature>
<evidence type="ECO:0000313" key="7">
    <source>
        <dbReference type="Proteomes" id="UP000026941"/>
    </source>
</evidence>
<organism evidence="6 7">
    <name type="scientific">Rhizobium rhizogenes NBRC 13257</name>
    <dbReference type="NCBI Taxonomy" id="1220581"/>
    <lineage>
        <taxon>Bacteria</taxon>
        <taxon>Pseudomonadati</taxon>
        <taxon>Pseudomonadota</taxon>
        <taxon>Alphaproteobacteria</taxon>
        <taxon>Hyphomicrobiales</taxon>
        <taxon>Rhizobiaceae</taxon>
        <taxon>Rhizobium/Agrobacterium group</taxon>
        <taxon>Rhizobium</taxon>
    </lineage>
</organism>
<gene>
    <name evidence="6" type="ORF">RRH01S_03_02570</name>
</gene>
<feature type="transmembrane region" description="Helical" evidence="4">
    <location>
        <begin position="280"/>
        <end position="298"/>
    </location>
</feature>
<feature type="transmembrane region" description="Helical" evidence="4">
    <location>
        <begin position="7"/>
        <end position="30"/>
    </location>
</feature>
<keyword evidence="1 4" id="KW-0812">Transmembrane</keyword>
<feature type="transmembrane region" description="Helical" evidence="4">
    <location>
        <begin position="304"/>
        <end position="325"/>
    </location>
</feature>
<evidence type="ECO:0000259" key="5">
    <source>
        <dbReference type="PROSITE" id="PS50850"/>
    </source>
</evidence>